<proteinExistence type="predicted"/>
<dbReference type="Pfam" id="PF00754">
    <property type="entry name" value="F5_F8_type_C"/>
    <property type="match status" value="1"/>
</dbReference>
<organism evidence="3 4">
    <name type="scientific">Streptomyces bauhiniae</name>
    <dbReference type="NCBI Taxonomy" id="2340725"/>
    <lineage>
        <taxon>Bacteria</taxon>
        <taxon>Bacillati</taxon>
        <taxon>Actinomycetota</taxon>
        <taxon>Actinomycetes</taxon>
        <taxon>Kitasatosporales</taxon>
        <taxon>Streptomycetaceae</taxon>
        <taxon>Streptomyces</taxon>
    </lineage>
</organism>
<dbReference type="SUPFAM" id="SSF49899">
    <property type="entry name" value="Concanavalin A-like lectins/glucanases"/>
    <property type="match status" value="1"/>
</dbReference>
<dbReference type="PROSITE" id="PS50022">
    <property type="entry name" value="FA58C_3"/>
    <property type="match status" value="1"/>
</dbReference>
<evidence type="ECO:0000259" key="2">
    <source>
        <dbReference type="PROSITE" id="PS50022"/>
    </source>
</evidence>
<dbReference type="EMBL" id="JAAGMR010000223">
    <property type="protein sequence ID" value="NEB93902.1"/>
    <property type="molecule type" value="Genomic_DNA"/>
</dbReference>
<dbReference type="InterPro" id="IPR014895">
    <property type="entry name" value="Alginate_lyase_2"/>
</dbReference>
<dbReference type="Proteomes" id="UP000470520">
    <property type="component" value="Unassembled WGS sequence"/>
</dbReference>
<dbReference type="AlphaFoldDB" id="A0A7K3QVG8"/>
<dbReference type="Gene3D" id="2.60.120.260">
    <property type="entry name" value="Galactose-binding domain-like"/>
    <property type="match status" value="1"/>
</dbReference>
<dbReference type="InterPro" id="IPR008979">
    <property type="entry name" value="Galactose-bd-like_sf"/>
</dbReference>
<comment type="caution">
    <text evidence="3">The sequence shown here is derived from an EMBL/GenBank/DDBJ whole genome shotgun (WGS) entry which is preliminary data.</text>
</comment>
<accession>A0A7K3QVG8</accession>
<gene>
    <name evidence="3" type="ORF">G3I21_19780</name>
</gene>
<dbReference type="Gene3D" id="2.60.120.200">
    <property type="match status" value="1"/>
</dbReference>
<name>A0A7K3QVG8_9ACTN</name>
<reference evidence="3 4" key="1">
    <citation type="submission" date="2020-01" db="EMBL/GenBank/DDBJ databases">
        <title>Insect and environment-associated Actinomycetes.</title>
        <authorList>
            <person name="Currrie C."/>
            <person name="Chevrette M."/>
            <person name="Carlson C."/>
            <person name="Stubbendieck R."/>
            <person name="Wendt-Pienkowski E."/>
        </authorList>
    </citation>
    <scope>NUCLEOTIDE SEQUENCE [LARGE SCALE GENOMIC DNA]</scope>
    <source>
        <strain evidence="3 4">SID7754</strain>
    </source>
</reference>
<feature type="domain" description="F5/8 type C" evidence="2">
    <location>
        <begin position="14"/>
        <end position="152"/>
    </location>
</feature>
<evidence type="ECO:0000313" key="3">
    <source>
        <dbReference type="EMBL" id="NEB93902.1"/>
    </source>
</evidence>
<evidence type="ECO:0000256" key="1">
    <source>
        <dbReference type="SAM" id="SignalP"/>
    </source>
</evidence>
<dbReference type="Pfam" id="PF08787">
    <property type="entry name" value="Alginate_lyase2"/>
    <property type="match status" value="1"/>
</dbReference>
<dbReference type="InterPro" id="IPR013320">
    <property type="entry name" value="ConA-like_dom_sf"/>
</dbReference>
<evidence type="ECO:0000313" key="4">
    <source>
        <dbReference type="Proteomes" id="UP000470520"/>
    </source>
</evidence>
<dbReference type="SUPFAM" id="SSF49785">
    <property type="entry name" value="Galactose-binding domain-like"/>
    <property type="match status" value="1"/>
</dbReference>
<sequence length="380" mass="40001">MATACAALVTPTAAHAADVEITPGAASVTASSSDANVPANAVDNSYTSRWSGDGDGAWLQLDLGSTKTVTHIKLAAYQGDTRKNVFQLQYWTGNSWATVVDTRTSGTTTGLESFDFPAVQTPKVRYVGHGYTTNSGSTGTWNSLTEVEIWGGGGTGGGGAKVPAGLLNLTNWKETLPTGPAESPTEIKQPQLATYSNDPYFTVNAPGDAVQFRAAVNGTTTSGSGYPRSELREMKNSGADEASWSATSGTHTLIVREAFTHLPNDKPQVVGAQIHDAGDDITVFRLEGNSFYVTKGDSPHYKLVTSDYRLGTVIEAKYVVSGGQIKAYYNGTLVTTIAYTGSGNYFKVGSYVQANCTNSSPCSSANYGETNVYSVTVTHG</sequence>
<keyword evidence="1" id="KW-0732">Signal</keyword>
<dbReference type="InterPro" id="IPR000421">
    <property type="entry name" value="FA58C"/>
</dbReference>
<feature type="chain" id="PRO_5029581259" evidence="1">
    <location>
        <begin position="17"/>
        <end position="380"/>
    </location>
</feature>
<dbReference type="GO" id="GO:0016829">
    <property type="term" value="F:lyase activity"/>
    <property type="evidence" value="ECO:0007669"/>
    <property type="project" value="UniProtKB-KW"/>
</dbReference>
<protein>
    <submittedName>
        <fullName evidence="3">Alginate lyase</fullName>
    </submittedName>
</protein>
<feature type="signal peptide" evidence="1">
    <location>
        <begin position="1"/>
        <end position="16"/>
    </location>
</feature>
<keyword evidence="3" id="KW-0456">Lyase</keyword>